<sequence>MASKRRRFADRLGLVLRRSGGGGSIASANTRARRSRASTRLRTWERCVCTDTVNTPPTRRPARRSRARARRVAPKALQEATSNDSDTRVSEVLTCCPPGPEDRENRHVNASAGTVTGPTAKPPAVSSCPVTVPTSVFVAVA</sequence>
<organism evidence="2 3">
    <name type="scientific">Nocardiopsis terrae</name>
    <dbReference type="NCBI Taxonomy" id="372655"/>
    <lineage>
        <taxon>Bacteria</taxon>
        <taxon>Bacillati</taxon>
        <taxon>Actinomycetota</taxon>
        <taxon>Actinomycetes</taxon>
        <taxon>Streptosporangiales</taxon>
        <taxon>Nocardiopsidaceae</taxon>
        <taxon>Nocardiopsis</taxon>
    </lineage>
</organism>
<proteinExistence type="predicted"/>
<evidence type="ECO:0000256" key="1">
    <source>
        <dbReference type="SAM" id="MobiDB-lite"/>
    </source>
</evidence>
<reference evidence="2 3" key="1">
    <citation type="submission" date="2020-10" db="EMBL/GenBank/DDBJ databases">
        <title>Sequencing the genomes of 1000 actinobacteria strains.</title>
        <authorList>
            <person name="Klenk H.-P."/>
        </authorList>
    </citation>
    <scope>NUCLEOTIDE SEQUENCE [LARGE SCALE GENOMIC DNA]</scope>
    <source>
        <strain evidence="2 3">DSM 45157</strain>
    </source>
</reference>
<evidence type="ECO:0000313" key="2">
    <source>
        <dbReference type="EMBL" id="MBE1459076.1"/>
    </source>
</evidence>
<evidence type="ECO:0000313" key="3">
    <source>
        <dbReference type="Proteomes" id="UP000598217"/>
    </source>
</evidence>
<protein>
    <submittedName>
        <fullName evidence="2">Uncharacterized protein</fullName>
    </submittedName>
</protein>
<feature type="region of interest" description="Disordered" evidence="1">
    <location>
        <begin position="52"/>
        <end position="91"/>
    </location>
</feature>
<dbReference type="Proteomes" id="UP000598217">
    <property type="component" value="Unassembled WGS sequence"/>
</dbReference>
<feature type="compositionally biased region" description="Basic residues" evidence="1">
    <location>
        <begin position="60"/>
        <end position="73"/>
    </location>
</feature>
<name>A0ABR9HJ80_9ACTN</name>
<keyword evidence="3" id="KW-1185">Reference proteome</keyword>
<comment type="caution">
    <text evidence="2">The sequence shown here is derived from an EMBL/GenBank/DDBJ whole genome shotgun (WGS) entry which is preliminary data.</text>
</comment>
<accession>A0ABR9HJ80</accession>
<dbReference type="EMBL" id="JADBDY010000001">
    <property type="protein sequence ID" value="MBE1459076.1"/>
    <property type="molecule type" value="Genomic_DNA"/>
</dbReference>
<gene>
    <name evidence="2" type="ORF">H4W79_003290</name>
</gene>